<evidence type="ECO:0000256" key="5">
    <source>
        <dbReference type="ARBA" id="ARBA00023136"/>
    </source>
</evidence>
<feature type="transmembrane region" description="Helical" evidence="6">
    <location>
        <begin position="79"/>
        <end position="102"/>
    </location>
</feature>
<dbReference type="RefSeq" id="WP_103454488.1">
    <property type="nucleotide sequence ID" value="NZ_JAMOHQ010000011.1"/>
</dbReference>
<name>A0A2S4ATA9_STUST</name>
<dbReference type="PANTHER" id="PTHR43124:SF3">
    <property type="entry name" value="CHLORAMPHENICOL EFFLUX PUMP RV0191"/>
    <property type="match status" value="1"/>
</dbReference>
<dbReference type="AlphaFoldDB" id="A0A2S4ATA9"/>
<feature type="transmembrane region" description="Helical" evidence="6">
    <location>
        <begin position="209"/>
        <end position="234"/>
    </location>
</feature>
<proteinExistence type="predicted"/>
<dbReference type="CDD" id="cd06174">
    <property type="entry name" value="MFS"/>
    <property type="match status" value="1"/>
</dbReference>
<evidence type="ECO:0000256" key="4">
    <source>
        <dbReference type="ARBA" id="ARBA00022989"/>
    </source>
</evidence>
<evidence type="ECO:0000256" key="3">
    <source>
        <dbReference type="ARBA" id="ARBA00022692"/>
    </source>
</evidence>
<feature type="transmembrane region" description="Helical" evidence="6">
    <location>
        <begin position="370"/>
        <end position="389"/>
    </location>
</feature>
<evidence type="ECO:0000256" key="6">
    <source>
        <dbReference type="SAM" id="Phobius"/>
    </source>
</evidence>
<evidence type="ECO:0000256" key="1">
    <source>
        <dbReference type="ARBA" id="ARBA00004651"/>
    </source>
</evidence>
<reference evidence="8 9" key="1">
    <citation type="submission" date="2018-01" db="EMBL/GenBank/DDBJ databases">
        <title>Denitrification phenotypes of diverse strains of Pseudomonas stutzeri.</title>
        <authorList>
            <person name="Milligan D.A."/>
            <person name="Bergaust L."/>
            <person name="Bakken L.R."/>
            <person name="Frostegard A."/>
        </authorList>
    </citation>
    <scope>NUCLEOTIDE SEQUENCE [LARGE SCALE GENOMIC DNA]</scope>
    <source>
        <strain evidence="8 9">24a13</strain>
    </source>
</reference>
<sequence>MSAEIRQSRMGLIVWIILTCGIVAALHLGKAAIAIPLLQADLGLDLAQAGWLTGIFAVIGLLGGAPAGALAAAAGDRRALLLGLGTTAVAGAAGAIAPSFAALLTSRLLEGLGFLLIIVAGPAILERLTTGPERDKAFSLWSCFMPCGVALAMVGGPLFQSWQWFWWSSSGLAVIAAVAVTCCIPHGVSSGLQRQLLGNIRRVLYSRSTVLLAVVFALYSLMFFALFSFLPVLLMERMDISYRGAGLLSALASAVNASGNLAAGYLLVRGAGRGALILFASGVMGAAGLGIFLGLFEPLTTFLLCLFFSAVGGLIPATLLASASLAARETPLVPIAVGLMMQGSNLGQLLGPVLVGGVTAAFGWSAAGPVVLVAAMAAGVTALFLPAAFQRSEPTVRTAMSLPEAAMHGPDPKER</sequence>
<evidence type="ECO:0000259" key="7">
    <source>
        <dbReference type="PROSITE" id="PS50850"/>
    </source>
</evidence>
<dbReference type="GO" id="GO:0005886">
    <property type="term" value="C:plasma membrane"/>
    <property type="evidence" value="ECO:0007669"/>
    <property type="project" value="UniProtKB-SubCell"/>
</dbReference>
<keyword evidence="4 6" id="KW-1133">Transmembrane helix</keyword>
<dbReference type="Proteomes" id="UP000237068">
    <property type="component" value="Unassembled WGS sequence"/>
</dbReference>
<feature type="transmembrane region" description="Helical" evidence="6">
    <location>
        <begin position="137"/>
        <end position="159"/>
    </location>
</feature>
<feature type="transmembrane region" description="Helical" evidence="6">
    <location>
        <begin position="165"/>
        <end position="188"/>
    </location>
</feature>
<organism evidence="8 9">
    <name type="scientific">Stutzerimonas stutzeri</name>
    <name type="common">Pseudomonas stutzeri</name>
    <dbReference type="NCBI Taxonomy" id="316"/>
    <lineage>
        <taxon>Bacteria</taxon>
        <taxon>Pseudomonadati</taxon>
        <taxon>Pseudomonadota</taxon>
        <taxon>Gammaproteobacteria</taxon>
        <taxon>Pseudomonadales</taxon>
        <taxon>Pseudomonadaceae</taxon>
        <taxon>Stutzerimonas</taxon>
    </lineage>
</organism>
<dbReference type="PROSITE" id="PS50850">
    <property type="entry name" value="MFS"/>
    <property type="match status" value="1"/>
</dbReference>
<feature type="transmembrane region" description="Helical" evidence="6">
    <location>
        <begin position="275"/>
        <end position="295"/>
    </location>
</feature>
<dbReference type="GO" id="GO:0022857">
    <property type="term" value="F:transmembrane transporter activity"/>
    <property type="evidence" value="ECO:0007669"/>
    <property type="project" value="InterPro"/>
</dbReference>
<feature type="transmembrane region" description="Helical" evidence="6">
    <location>
        <begin position="301"/>
        <end position="325"/>
    </location>
</feature>
<dbReference type="PANTHER" id="PTHR43124">
    <property type="entry name" value="PURINE EFFLUX PUMP PBUE"/>
    <property type="match status" value="1"/>
</dbReference>
<feature type="transmembrane region" description="Helical" evidence="6">
    <location>
        <begin position="50"/>
        <end position="72"/>
    </location>
</feature>
<dbReference type="InterPro" id="IPR020846">
    <property type="entry name" value="MFS_dom"/>
</dbReference>
<comment type="subcellular location">
    <subcellularLocation>
        <location evidence="1">Cell membrane</location>
        <topology evidence="1">Multi-pass membrane protein</topology>
    </subcellularLocation>
</comment>
<feature type="domain" description="Major facilitator superfamily (MFS) profile" evidence="7">
    <location>
        <begin position="13"/>
        <end position="393"/>
    </location>
</feature>
<feature type="transmembrane region" description="Helical" evidence="6">
    <location>
        <begin position="12"/>
        <end position="38"/>
    </location>
</feature>
<dbReference type="InterPro" id="IPR050189">
    <property type="entry name" value="MFS_Efflux_Transporters"/>
</dbReference>
<evidence type="ECO:0000256" key="2">
    <source>
        <dbReference type="ARBA" id="ARBA00022475"/>
    </source>
</evidence>
<dbReference type="OrthoDB" id="6368326at2"/>
<dbReference type="Pfam" id="PF07690">
    <property type="entry name" value="MFS_1"/>
    <property type="match status" value="1"/>
</dbReference>
<evidence type="ECO:0000313" key="9">
    <source>
        <dbReference type="Proteomes" id="UP000237068"/>
    </source>
</evidence>
<dbReference type="EMBL" id="PPXG01000001">
    <property type="protein sequence ID" value="POH84502.1"/>
    <property type="molecule type" value="Genomic_DNA"/>
</dbReference>
<keyword evidence="2" id="KW-1003">Cell membrane</keyword>
<feature type="transmembrane region" description="Helical" evidence="6">
    <location>
        <begin position="346"/>
        <end position="364"/>
    </location>
</feature>
<comment type="caution">
    <text evidence="8">The sequence shown here is derived from an EMBL/GenBank/DDBJ whole genome shotgun (WGS) entry which is preliminary data.</text>
</comment>
<dbReference type="SUPFAM" id="SSF103473">
    <property type="entry name" value="MFS general substrate transporter"/>
    <property type="match status" value="1"/>
</dbReference>
<dbReference type="InterPro" id="IPR011701">
    <property type="entry name" value="MFS"/>
</dbReference>
<evidence type="ECO:0000313" key="8">
    <source>
        <dbReference type="EMBL" id="POH84502.1"/>
    </source>
</evidence>
<keyword evidence="3 6" id="KW-0812">Transmembrane</keyword>
<keyword evidence="5 6" id="KW-0472">Membrane</keyword>
<feature type="transmembrane region" description="Helical" evidence="6">
    <location>
        <begin position="108"/>
        <end position="125"/>
    </location>
</feature>
<gene>
    <name evidence="8" type="ORF">CXK91_00585</name>
</gene>
<accession>A0A2S4ATA9</accession>
<dbReference type="Gene3D" id="1.20.1250.20">
    <property type="entry name" value="MFS general substrate transporter like domains"/>
    <property type="match status" value="2"/>
</dbReference>
<feature type="transmembrane region" description="Helical" evidence="6">
    <location>
        <begin position="246"/>
        <end position="268"/>
    </location>
</feature>
<dbReference type="InterPro" id="IPR036259">
    <property type="entry name" value="MFS_trans_sf"/>
</dbReference>
<protein>
    <submittedName>
        <fullName evidence="8">MFS transporter</fullName>
    </submittedName>
</protein>